<keyword evidence="3" id="KW-0547">Nucleotide-binding</keyword>
<keyword evidence="9" id="KW-1185">Reference proteome</keyword>
<dbReference type="VEuPathDB" id="AmoebaDB:DICPUDRAFT_38852"/>
<evidence type="ECO:0000256" key="4">
    <source>
        <dbReference type="ARBA" id="ARBA00022768"/>
    </source>
</evidence>
<dbReference type="FunFam" id="3.30.230.10:FF:000194">
    <property type="entry name" value="Predicted protein"/>
    <property type="match status" value="1"/>
</dbReference>
<dbReference type="InParanoid" id="F0ZVB5"/>
<dbReference type="PRINTS" id="PR00315">
    <property type="entry name" value="ELONGATNFCT"/>
</dbReference>
<keyword evidence="2" id="KW-0963">Cytoplasm</keyword>
<dbReference type="Gene3D" id="2.40.30.10">
    <property type="entry name" value="Translation factors"/>
    <property type="match status" value="1"/>
</dbReference>
<dbReference type="InterPro" id="IPR020568">
    <property type="entry name" value="Ribosomal_Su5_D2-typ_SF"/>
</dbReference>
<organism evidence="8 9">
    <name type="scientific">Dictyostelium purpureum</name>
    <name type="common">Slime mold</name>
    <dbReference type="NCBI Taxonomy" id="5786"/>
    <lineage>
        <taxon>Eukaryota</taxon>
        <taxon>Amoebozoa</taxon>
        <taxon>Evosea</taxon>
        <taxon>Eumycetozoa</taxon>
        <taxon>Dictyostelia</taxon>
        <taxon>Dictyosteliales</taxon>
        <taxon>Dictyosteliaceae</taxon>
        <taxon>Dictyostelium</taxon>
    </lineage>
</organism>
<dbReference type="PANTHER" id="PTHR42908">
    <property type="entry name" value="TRANSLATION ELONGATION FACTOR-RELATED"/>
    <property type="match status" value="1"/>
</dbReference>
<dbReference type="SUPFAM" id="SSF52540">
    <property type="entry name" value="P-loop containing nucleoside triphosphate hydrolases"/>
    <property type="match status" value="1"/>
</dbReference>
<dbReference type="GO" id="GO:1990904">
    <property type="term" value="C:ribonucleoprotein complex"/>
    <property type="evidence" value="ECO:0000318"/>
    <property type="project" value="GO_Central"/>
</dbReference>
<dbReference type="SMART" id="SM00889">
    <property type="entry name" value="EFG_IV"/>
    <property type="match status" value="1"/>
</dbReference>
<gene>
    <name evidence="8" type="ORF">DICPUDRAFT_38852</name>
</gene>
<dbReference type="GeneID" id="10507546"/>
<evidence type="ECO:0000256" key="3">
    <source>
        <dbReference type="ARBA" id="ARBA00022741"/>
    </source>
</evidence>
<dbReference type="GO" id="GO:0043022">
    <property type="term" value="F:ribosome binding"/>
    <property type="evidence" value="ECO:0000318"/>
    <property type="project" value="GO_Central"/>
</dbReference>
<protein>
    <recommendedName>
        <fullName evidence="7">Tr-type G domain-containing protein</fullName>
    </recommendedName>
</protein>
<dbReference type="InterPro" id="IPR005517">
    <property type="entry name" value="Transl_elong_EFG/EF2_IV"/>
</dbReference>
<dbReference type="GO" id="GO:0003924">
    <property type="term" value="F:GTPase activity"/>
    <property type="evidence" value="ECO:0000318"/>
    <property type="project" value="GO_Central"/>
</dbReference>
<dbReference type="Gene3D" id="3.90.1430.10">
    <property type="entry name" value="Yeast translation eEF2 (G' domain)"/>
    <property type="match status" value="1"/>
</dbReference>
<evidence type="ECO:0000313" key="8">
    <source>
        <dbReference type="EMBL" id="EGC32105.1"/>
    </source>
</evidence>
<keyword evidence="6" id="KW-0342">GTP-binding</keyword>
<dbReference type="SUPFAM" id="SSF50447">
    <property type="entry name" value="Translation proteins"/>
    <property type="match status" value="1"/>
</dbReference>
<dbReference type="InterPro" id="IPR041095">
    <property type="entry name" value="EFG_II"/>
</dbReference>
<dbReference type="SUPFAM" id="SSF54980">
    <property type="entry name" value="EF-G C-terminal domain-like"/>
    <property type="match status" value="2"/>
</dbReference>
<dbReference type="GO" id="GO:0005829">
    <property type="term" value="C:cytosol"/>
    <property type="evidence" value="ECO:0000318"/>
    <property type="project" value="GO_Central"/>
</dbReference>
<dbReference type="Pfam" id="PF14492">
    <property type="entry name" value="EFG_III"/>
    <property type="match status" value="1"/>
</dbReference>
<evidence type="ECO:0000313" key="9">
    <source>
        <dbReference type="Proteomes" id="UP000001064"/>
    </source>
</evidence>
<dbReference type="PANTHER" id="PTHR42908:SF10">
    <property type="entry name" value="EUKARYOTIC TRANSLATION ELONGATION FACTOR 2"/>
    <property type="match status" value="1"/>
</dbReference>
<dbReference type="InterPro" id="IPR027417">
    <property type="entry name" value="P-loop_NTPase"/>
</dbReference>
<dbReference type="GO" id="GO:0005525">
    <property type="term" value="F:GTP binding"/>
    <property type="evidence" value="ECO:0007669"/>
    <property type="project" value="UniProtKB-KW"/>
</dbReference>
<dbReference type="Pfam" id="PF00679">
    <property type="entry name" value="EFG_C"/>
    <property type="match status" value="1"/>
</dbReference>
<dbReference type="SUPFAM" id="SSF54211">
    <property type="entry name" value="Ribosomal protein S5 domain 2-like"/>
    <property type="match status" value="1"/>
</dbReference>
<dbReference type="InterPro" id="IPR000640">
    <property type="entry name" value="EFG_V-like"/>
</dbReference>
<dbReference type="InterPro" id="IPR000795">
    <property type="entry name" value="T_Tr_GTP-bd_dom"/>
</dbReference>
<dbReference type="EMBL" id="GL871211">
    <property type="protein sequence ID" value="EGC32105.1"/>
    <property type="molecule type" value="Genomic_DNA"/>
</dbReference>
<dbReference type="InterPro" id="IPR014721">
    <property type="entry name" value="Ribsml_uS5_D2-typ_fold_subgr"/>
</dbReference>
<evidence type="ECO:0000256" key="6">
    <source>
        <dbReference type="ARBA" id="ARBA00023134"/>
    </source>
</evidence>
<dbReference type="KEGG" id="dpp:DICPUDRAFT_38852"/>
<reference evidence="9" key="1">
    <citation type="journal article" date="2011" name="Genome Biol.">
        <title>Comparative genomics of the social amoebae Dictyostelium discoideum and Dictyostelium purpureum.</title>
        <authorList>
            <consortium name="US DOE Joint Genome Institute (JGI-PGF)"/>
            <person name="Sucgang R."/>
            <person name="Kuo A."/>
            <person name="Tian X."/>
            <person name="Salerno W."/>
            <person name="Parikh A."/>
            <person name="Feasley C.L."/>
            <person name="Dalin E."/>
            <person name="Tu H."/>
            <person name="Huang E."/>
            <person name="Barry K."/>
            <person name="Lindquist E."/>
            <person name="Shapiro H."/>
            <person name="Bruce D."/>
            <person name="Schmutz J."/>
            <person name="Salamov A."/>
            <person name="Fey P."/>
            <person name="Gaudet P."/>
            <person name="Anjard C."/>
            <person name="Babu M.M."/>
            <person name="Basu S."/>
            <person name="Bushmanova Y."/>
            <person name="van der Wel H."/>
            <person name="Katoh-Kurasawa M."/>
            <person name="Dinh C."/>
            <person name="Coutinho P.M."/>
            <person name="Saito T."/>
            <person name="Elias M."/>
            <person name="Schaap P."/>
            <person name="Kay R.R."/>
            <person name="Henrissat B."/>
            <person name="Eichinger L."/>
            <person name="Rivero F."/>
            <person name="Putnam N.H."/>
            <person name="West C.M."/>
            <person name="Loomis W.F."/>
            <person name="Chisholm R.L."/>
            <person name="Shaulsky G."/>
            <person name="Strassmann J.E."/>
            <person name="Queller D.C."/>
            <person name="Kuspa A."/>
            <person name="Grigoriev I.V."/>
        </authorList>
    </citation>
    <scope>NUCLEOTIDE SEQUENCE [LARGE SCALE GENOMIC DNA]</scope>
    <source>
        <strain evidence="9">QSDP1</strain>
    </source>
</reference>
<dbReference type="Pfam" id="PF03764">
    <property type="entry name" value="EFG_IV"/>
    <property type="match status" value="1"/>
</dbReference>
<dbReference type="Gene3D" id="3.30.230.10">
    <property type="match status" value="1"/>
</dbReference>
<name>F0ZVB5_DICPU</name>
<dbReference type="Pfam" id="PF00009">
    <property type="entry name" value="GTP_EFTU"/>
    <property type="match status" value="1"/>
</dbReference>
<dbReference type="FunFam" id="3.30.70.870:FF:000002">
    <property type="entry name" value="Translation elongation factor 2"/>
    <property type="match status" value="1"/>
</dbReference>
<dbReference type="InterPro" id="IPR035647">
    <property type="entry name" value="EFG_III/V"/>
</dbReference>
<sequence>MVSNEKIKKVITISENIRNISIVGQINNGKTSIFKRLVKKAGVVNDGTVVEEDKLNSEINEITTKLQFNSIFFTELSKEYYINLIDTPGHLDLKAQVVAGLRITDGSLFVVDGFEGFSFGGESIVRPLISENNKPTLFINKLDHFFIDPQIELEQVYLALDKSVDLFNVNIECSAFSTDFSVDPKNGSVAFGSALDGWAFRLDSFANRYSQKHNIPKQSLLKRLWGNNYYDDTTKKWTSDPISSANGSKLERSFCQFILRPIYQIIRAIMDDDMVKLKQINESLNIKISDQQLEVLKGKELVKEVLCLFLPLEETVLSMMANNIPSPLYAQKYRVNGLYEGSMDDEYAKSISFCNRDGPLVIFISTLSVNSFGQINAIGRIFSGTIKKSEKIAIINRKNEVFTTDKYGINLIINNDSNMEIDECTSGNIVCLSGLKSSCLSNSFTATSGLGKSRNIIRYIKLPTYPILSKSISPNSPNDLPALMEGLKKLAVIDQVANISFEETGEILVCGTGQFHLNVLFKVLKEIFIPSVDINISDLIIPYRESVSQESSLVCCAKSPNKHSRVYMKAQPLQIDVAVDIQVGSLDPSKYSQKEFSDKLCKDYGWEKLDIKNIWAFGPEDLNTNLFMGSIQPMDLQDIKDGLIQAFNWVIKEGPICGNKLWGVRFNLGDVYKNQVPIVRGGYSFVIPTTRRALYASQLSASPVLLEPIYNSQINVPHAISQDVFNLVKRKRGSIITEYPSRNSQKSSVIIQLPVIESVGFENELKQLSDKTFNQHIFSHWSQIGGVVGIDDISTNIAMNIRTKKGLPPTIPLYTEYHDKP</sequence>
<accession>F0ZVB5</accession>
<evidence type="ECO:0000256" key="1">
    <source>
        <dbReference type="ARBA" id="ARBA00004496"/>
    </source>
</evidence>
<dbReference type="AlphaFoldDB" id="F0ZVB5"/>
<dbReference type="Proteomes" id="UP000001064">
    <property type="component" value="Unassembled WGS sequence"/>
</dbReference>
<keyword evidence="5" id="KW-0648">Protein biosynthesis</keyword>
<evidence type="ECO:0000259" key="7">
    <source>
        <dbReference type="PROSITE" id="PS51722"/>
    </source>
</evidence>
<dbReference type="GO" id="GO:0006414">
    <property type="term" value="P:translational elongation"/>
    <property type="evidence" value="ECO:0000318"/>
    <property type="project" value="GO_Central"/>
</dbReference>
<dbReference type="Gene3D" id="3.40.50.300">
    <property type="entry name" value="P-loop containing nucleotide triphosphate hydrolases"/>
    <property type="match status" value="1"/>
</dbReference>
<dbReference type="Gene3D" id="3.30.70.240">
    <property type="match status" value="1"/>
</dbReference>
<evidence type="ECO:0000256" key="5">
    <source>
        <dbReference type="ARBA" id="ARBA00022917"/>
    </source>
</evidence>
<dbReference type="InterPro" id="IPR009000">
    <property type="entry name" value="Transl_B-barrel_sf"/>
</dbReference>
<dbReference type="Gene3D" id="3.30.70.870">
    <property type="entry name" value="Elongation Factor G (Translational Gtpase), domain 3"/>
    <property type="match status" value="1"/>
</dbReference>
<evidence type="ECO:0000256" key="2">
    <source>
        <dbReference type="ARBA" id="ARBA00022490"/>
    </source>
</evidence>
<dbReference type="STRING" id="5786.F0ZVB5"/>
<dbReference type="GO" id="GO:0003746">
    <property type="term" value="F:translation elongation factor activity"/>
    <property type="evidence" value="ECO:0000318"/>
    <property type="project" value="GO_Central"/>
</dbReference>
<dbReference type="PROSITE" id="PS51722">
    <property type="entry name" value="G_TR_2"/>
    <property type="match status" value="1"/>
</dbReference>
<dbReference type="eggNOG" id="KOG0469">
    <property type="taxonomic scope" value="Eukaryota"/>
</dbReference>
<keyword evidence="4" id="KW-0251">Elongation factor</keyword>
<dbReference type="FunFam" id="3.90.1430.10:FF:000003">
    <property type="entry name" value="Elongation factor 2"/>
    <property type="match status" value="1"/>
</dbReference>
<dbReference type="CDD" id="cd01681">
    <property type="entry name" value="aeEF2_snRNP_like_IV"/>
    <property type="match status" value="1"/>
</dbReference>
<proteinExistence type="predicted"/>
<feature type="domain" description="Tr-type G" evidence="7">
    <location>
        <begin position="15"/>
        <end position="229"/>
    </location>
</feature>
<dbReference type="OrthoDB" id="364892at2759"/>
<dbReference type="RefSeq" id="XP_003291355.1">
    <property type="nucleotide sequence ID" value="XM_003291307.1"/>
</dbReference>
<comment type="subcellular location">
    <subcellularLocation>
        <location evidence="1">Cytoplasm</location>
    </subcellularLocation>
</comment>